<dbReference type="Pfam" id="PF01593">
    <property type="entry name" value="Amino_oxidase"/>
    <property type="match status" value="1"/>
</dbReference>
<dbReference type="InterPro" id="IPR036188">
    <property type="entry name" value="FAD/NAD-bd_sf"/>
</dbReference>
<proteinExistence type="predicted"/>
<keyword evidence="2" id="KW-0413">Isomerase</keyword>
<dbReference type="GO" id="GO:0016116">
    <property type="term" value="P:carotenoid metabolic process"/>
    <property type="evidence" value="ECO:0007669"/>
    <property type="project" value="InterPro"/>
</dbReference>
<dbReference type="Gene3D" id="3.50.50.60">
    <property type="entry name" value="FAD/NAD(P)-binding domain"/>
    <property type="match status" value="2"/>
</dbReference>
<dbReference type="InterPro" id="IPR045892">
    <property type="entry name" value="CrtISO-like"/>
</dbReference>
<dbReference type="GO" id="GO:0016491">
    <property type="term" value="F:oxidoreductase activity"/>
    <property type="evidence" value="ECO:0007669"/>
    <property type="project" value="InterPro"/>
</dbReference>
<dbReference type="SUPFAM" id="SSF51905">
    <property type="entry name" value="FAD/NAD(P)-binding domain"/>
    <property type="match status" value="1"/>
</dbReference>
<dbReference type="Proteomes" id="UP001472866">
    <property type="component" value="Chromosome 13"/>
</dbReference>
<dbReference type="GO" id="GO:0016853">
    <property type="term" value="F:isomerase activity"/>
    <property type="evidence" value="ECO:0007669"/>
    <property type="project" value="UniProtKB-KW"/>
</dbReference>
<dbReference type="AlphaFoldDB" id="A0AAX4PII8"/>
<dbReference type="PANTHER" id="PTHR46313:SF1">
    <property type="entry name" value="FAD_NAD(P)-BINDING OXIDOREDUCTASE FAMILY PROTEIN"/>
    <property type="match status" value="1"/>
</dbReference>
<dbReference type="InterPro" id="IPR002937">
    <property type="entry name" value="Amino_oxidase"/>
</dbReference>
<reference evidence="2 3" key="1">
    <citation type="submission" date="2024-03" db="EMBL/GenBank/DDBJ databases">
        <title>Complete genome sequence of the green alga Chloropicon roscoffensis RCC1871.</title>
        <authorList>
            <person name="Lemieux C."/>
            <person name="Pombert J.-F."/>
            <person name="Otis C."/>
            <person name="Turmel M."/>
        </authorList>
    </citation>
    <scope>NUCLEOTIDE SEQUENCE [LARGE SCALE GENOMIC DNA]</scope>
    <source>
        <strain evidence="2 3">RCC1871</strain>
    </source>
</reference>
<name>A0AAX4PII8_9CHLO</name>
<dbReference type="PANTHER" id="PTHR46313">
    <property type="match status" value="1"/>
</dbReference>
<dbReference type="EMBL" id="CP151513">
    <property type="protein sequence ID" value="WZN65769.1"/>
    <property type="molecule type" value="Genomic_DNA"/>
</dbReference>
<evidence type="ECO:0000313" key="2">
    <source>
        <dbReference type="EMBL" id="WZN65769.1"/>
    </source>
</evidence>
<keyword evidence="3" id="KW-1185">Reference proteome</keyword>
<accession>A0AAX4PII8</accession>
<evidence type="ECO:0000259" key="1">
    <source>
        <dbReference type="Pfam" id="PF01593"/>
    </source>
</evidence>
<gene>
    <name evidence="2" type="ORF">HKI87_13g73310</name>
</gene>
<sequence>MGFVVRVPAAQVCGRPPRCPSPLARPLRSSRCTLRRALASAREKYGDDVFEPASGEPDVVVIGAGIGGLCCAALAASYGMSVTVLESHDVPGGAAHAWVNKDGYHFESGPSLYSGMTGKNSTNPLGQVFAALDIDLPCHKYKNWMCHLPEGSFLTEVGAKQFMDVLREFRGEAAVSEWRALQQFMEPLAKASVALPPASFRSDPGVVLTAGKYLPNALGSLSPAALGLTGSFRDLVKGVVKDEFIVNWLDLLCFLLSGQDAGGTIAAEVAFMFNEWYQPNCELDFPVGGSQAMADALVGQGLRKYGGKLKLGAHVEEILVEGGEARGVRVRYRGGKTQVLRAGAVVSNASTWDTQKLLPESARSGWAEERTDFAACPSFMHLHAGIDASLLPSTPEMHHIWVGDWKKGVTSPQNCVLTSIASVVDPSLAPEGKHVIHAYTPGNEPYELWKGLKRGTKEYEDLKRERSEVLWDAVSQALGVDARELCEVSMVGTPLTHQRFLRRSMGTYGPAHKAGETLPFPPTSIKNLLCTGDSTFPGIGLPAVGASGMIAANTLTSVSNHLEMLEKIGL</sequence>
<protein>
    <submittedName>
        <fullName evidence="2">Prolycopene isomerase</fullName>
    </submittedName>
</protein>
<organism evidence="2 3">
    <name type="scientific">Chloropicon roscoffensis</name>
    <dbReference type="NCBI Taxonomy" id="1461544"/>
    <lineage>
        <taxon>Eukaryota</taxon>
        <taxon>Viridiplantae</taxon>
        <taxon>Chlorophyta</taxon>
        <taxon>Chloropicophyceae</taxon>
        <taxon>Chloropicales</taxon>
        <taxon>Chloropicaceae</taxon>
        <taxon>Chloropicon</taxon>
    </lineage>
</organism>
<evidence type="ECO:0000313" key="3">
    <source>
        <dbReference type="Proteomes" id="UP001472866"/>
    </source>
</evidence>
<feature type="domain" description="Amine oxidase" evidence="1">
    <location>
        <begin position="66"/>
        <end position="554"/>
    </location>
</feature>